<keyword evidence="3" id="KW-1185">Reference proteome</keyword>
<dbReference type="Proteomes" id="UP000828390">
    <property type="component" value="Unassembled WGS sequence"/>
</dbReference>
<accession>A0A9D4J1K3</accession>
<name>A0A9D4J1K3_DREPO</name>
<evidence type="ECO:0000313" key="2">
    <source>
        <dbReference type="EMBL" id="KAH3792484.1"/>
    </source>
</evidence>
<dbReference type="AlphaFoldDB" id="A0A9D4J1K3"/>
<proteinExistence type="predicted"/>
<dbReference type="EMBL" id="JAIWYP010000007">
    <property type="protein sequence ID" value="KAH3792484.1"/>
    <property type="molecule type" value="Genomic_DNA"/>
</dbReference>
<gene>
    <name evidence="1" type="ORF">DPMN_145960</name>
    <name evidence="2" type="ORF">DPMN_145981</name>
</gene>
<sequence>MEESTNYLNEHNTTGITLVFDVNNNINNVNRILFNCTSTQGASAAPGVAVRNGVVYVVTMLLCGFPDWYYDSRSESFRKNFPNNCRVEQGADMTAIEFKAKTDNEKLWEEMRL</sequence>
<dbReference type="EMBL" id="JAIWYP010000007">
    <property type="protein sequence ID" value="KAH3792463.1"/>
    <property type="molecule type" value="Genomic_DNA"/>
</dbReference>
<reference evidence="2" key="2">
    <citation type="submission" date="2020-11" db="EMBL/GenBank/DDBJ databases">
        <authorList>
            <person name="McCartney M.A."/>
            <person name="Auch B."/>
            <person name="Kono T."/>
            <person name="Mallez S."/>
            <person name="Becker A."/>
            <person name="Gohl D.M."/>
            <person name="Silverstein K.A.T."/>
            <person name="Koren S."/>
            <person name="Bechman K.B."/>
            <person name="Herman A."/>
            <person name="Abrahante J.E."/>
            <person name="Garbe J."/>
        </authorList>
    </citation>
    <scope>NUCLEOTIDE SEQUENCE</scope>
    <source>
        <strain evidence="2">Duluth1</strain>
        <tissue evidence="2">Whole animal</tissue>
    </source>
</reference>
<organism evidence="2 3">
    <name type="scientific">Dreissena polymorpha</name>
    <name type="common">Zebra mussel</name>
    <name type="synonym">Mytilus polymorpha</name>
    <dbReference type="NCBI Taxonomy" id="45954"/>
    <lineage>
        <taxon>Eukaryota</taxon>
        <taxon>Metazoa</taxon>
        <taxon>Spiralia</taxon>
        <taxon>Lophotrochozoa</taxon>
        <taxon>Mollusca</taxon>
        <taxon>Bivalvia</taxon>
        <taxon>Autobranchia</taxon>
        <taxon>Heteroconchia</taxon>
        <taxon>Euheterodonta</taxon>
        <taxon>Imparidentia</taxon>
        <taxon>Neoheterodontei</taxon>
        <taxon>Myida</taxon>
        <taxon>Dreissenoidea</taxon>
        <taxon>Dreissenidae</taxon>
        <taxon>Dreissena</taxon>
    </lineage>
</organism>
<evidence type="ECO:0000313" key="3">
    <source>
        <dbReference type="Proteomes" id="UP000828390"/>
    </source>
</evidence>
<comment type="caution">
    <text evidence="2">The sequence shown here is derived from an EMBL/GenBank/DDBJ whole genome shotgun (WGS) entry which is preliminary data.</text>
</comment>
<protein>
    <submittedName>
        <fullName evidence="2">Uncharacterized protein</fullName>
    </submittedName>
</protein>
<reference evidence="2" key="1">
    <citation type="journal article" date="2019" name="bioRxiv">
        <title>The Genome of the Zebra Mussel, Dreissena polymorpha: A Resource for Invasive Species Research.</title>
        <authorList>
            <person name="McCartney M.A."/>
            <person name="Auch B."/>
            <person name="Kono T."/>
            <person name="Mallez S."/>
            <person name="Zhang Y."/>
            <person name="Obille A."/>
            <person name="Becker A."/>
            <person name="Abrahante J.E."/>
            <person name="Garbe J."/>
            <person name="Badalamenti J.P."/>
            <person name="Herman A."/>
            <person name="Mangelson H."/>
            <person name="Liachko I."/>
            <person name="Sullivan S."/>
            <person name="Sone E.D."/>
            <person name="Koren S."/>
            <person name="Silverstein K.A.T."/>
            <person name="Beckman K.B."/>
            <person name="Gohl D.M."/>
        </authorList>
    </citation>
    <scope>NUCLEOTIDE SEQUENCE</scope>
    <source>
        <strain evidence="2">Duluth1</strain>
        <tissue evidence="2">Whole animal</tissue>
    </source>
</reference>
<evidence type="ECO:0000313" key="1">
    <source>
        <dbReference type="EMBL" id="KAH3792463.1"/>
    </source>
</evidence>